<gene>
    <name evidence="5" type="ORF">SAMN04488057_103177</name>
</gene>
<dbReference type="RefSeq" id="WP_073093617.1">
    <property type="nucleotide sequence ID" value="NZ_FRCY01000003.1"/>
</dbReference>
<comment type="similarity">
    <text evidence="1">Belongs to the SMP-30/CGR1 family.</text>
</comment>
<name>A0A1M7L8Z4_9BACT</name>
<dbReference type="EMBL" id="FRCY01000003">
    <property type="protein sequence ID" value="SHM74546.1"/>
    <property type="molecule type" value="Genomic_DNA"/>
</dbReference>
<feature type="active site" description="Proton donor/acceptor" evidence="2">
    <location>
        <position position="196"/>
    </location>
</feature>
<protein>
    <submittedName>
        <fullName evidence="5">Sugar lactone lactonase YvrE</fullName>
    </submittedName>
</protein>
<dbReference type="Pfam" id="PF08450">
    <property type="entry name" value="SGL"/>
    <property type="match status" value="1"/>
</dbReference>
<feature type="binding site" evidence="3">
    <location>
        <position position="196"/>
    </location>
    <ligand>
        <name>a divalent metal cation</name>
        <dbReference type="ChEBI" id="CHEBI:60240"/>
    </ligand>
</feature>
<dbReference type="Proteomes" id="UP000184513">
    <property type="component" value="Unassembled WGS sequence"/>
</dbReference>
<evidence type="ECO:0000256" key="2">
    <source>
        <dbReference type="PIRSR" id="PIRSR605511-1"/>
    </source>
</evidence>
<evidence type="ECO:0000313" key="6">
    <source>
        <dbReference type="Proteomes" id="UP000184513"/>
    </source>
</evidence>
<feature type="binding site" evidence="3">
    <location>
        <position position="15"/>
    </location>
    <ligand>
        <name>a divalent metal cation</name>
        <dbReference type="ChEBI" id="CHEBI:60240"/>
    </ligand>
</feature>
<dbReference type="OrthoDB" id="2633250at2"/>
<evidence type="ECO:0000256" key="3">
    <source>
        <dbReference type="PIRSR" id="PIRSR605511-2"/>
    </source>
</evidence>
<dbReference type="InterPro" id="IPR013658">
    <property type="entry name" value="SGL"/>
</dbReference>
<dbReference type="Gene3D" id="2.120.10.30">
    <property type="entry name" value="TolB, C-terminal domain"/>
    <property type="match status" value="1"/>
</dbReference>
<dbReference type="InterPro" id="IPR011042">
    <property type="entry name" value="6-blade_b-propeller_TolB-like"/>
</dbReference>
<accession>A0A1M7L8Z4</accession>
<sequence>MEAELLVDSQCILAESPTWHPKEKCFMWVDIEKGQLFRCEPNTKTIKKWSFPHRLSLVMPDLNENYLLALDAKLARFVPEADELTWLGEVESGKEEIRFNDGSCDAKGRLWIGTMSTRFTKNSGALYCVDLDLQIRKKIDLVSISNGICWSLDQRTMYYIDSPTRKIQAYDFDAETGFISYRKVVVTIPEEIGTPDGMCMDQNGRLWVAHYGGFGVYQWDPETGLQLDKIDIPAPNVTSCAFVGENKDALLITTARENMTEDMIEKYPQSGGVFLCRMPVKGAEVYSARF</sequence>
<keyword evidence="3" id="KW-0479">Metal-binding</keyword>
<evidence type="ECO:0000259" key="4">
    <source>
        <dbReference type="Pfam" id="PF08450"/>
    </source>
</evidence>
<keyword evidence="3" id="KW-0862">Zinc</keyword>
<evidence type="ECO:0000313" key="5">
    <source>
        <dbReference type="EMBL" id="SHM74546.1"/>
    </source>
</evidence>
<dbReference type="GO" id="GO:0004341">
    <property type="term" value="F:gluconolactonase activity"/>
    <property type="evidence" value="ECO:0007669"/>
    <property type="project" value="TreeGrafter"/>
</dbReference>
<keyword evidence="6" id="KW-1185">Reference proteome</keyword>
<dbReference type="PANTHER" id="PTHR10907:SF47">
    <property type="entry name" value="REGUCALCIN"/>
    <property type="match status" value="1"/>
</dbReference>
<proteinExistence type="inferred from homology"/>
<reference evidence="5 6" key="1">
    <citation type="submission" date="2016-11" db="EMBL/GenBank/DDBJ databases">
        <authorList>
            <person name="Jaros S."/>
            <person name="Januszkiewicz K."/>
            <person name="Wedrychowicz H."/>
        </authorList>
    </citation>
    <scope>NUCLEOTIDE SEQUENCE [LARGE SCALE GENOMIC DNA]</scope>
    <source>
        <strain evidence="5 6">CGMCC 1.6102</strain>
    </source>
</reference>
<feature type="binding site" evidence="3">
    <location>
        <position position="100"/>
    </location>
    <ligand>
        <name>substrate</name>
    </ligand>
</feature>
<evidence type="ECO:0000256" key="1">
    <source>
        <dbReference type="ARBA" id="ARBA00008853"/>
    </source>
</evidence>
<dbReference type="GO" id="GO:0005509">
    <property type="term" value="F:calcium ion binding"/>
    <property type="evidence" value="ECO:0007669"/>
    <property type="project" value="TreeGrafter"/>
</dbReference>
<feature type="binding site" evidence="3">
    <location>
        <position position="98"/>
    </location>
    <ligand>
        <name>substrate</name>
    </ligand>
</feature>
<dbReference type="SUPFAM" id="SSF63829">
    <property type="entry name" value="Calcium-dependent phosphotriesterase"/>
    <property type="match status" value="1"/>
</dbReference>
<dbReference type="InterPro" id="IPR005511">
    <property type="entry name" value="SMP-30"/>
</dbReference>
<organism evidence="5 6">
    <name type="scientific">Cyclobacterium lianum</name>
    <dbReference type="NCBI Taxonomy" id="388280"/>
    <lineage>
        <taxon>Bacteria</taxon>
        <taxon>Pseudomonadati</taxon>
        <taxon>Bacteroidota</taxon>
        <taxon>Cytophagia</taxon>
        <taxon>Cytophagales</taxon>
        <taxon>Cyclobacteriaceae</taxon>
        <taxon>Cyclobacterium</taxon>
    </lineage>
</organism>
<comment type="cofactor">
    <cofactor evidence="3">
        <name>Zn(2+)</name>
        <dbReference type="ChEBI" id="CHEBI:29105"/>
    </cofactor>
    <text evidence="3">Binds 1 divalent metal cation per subunit.</text>
</comment>
<dbReference type="GO" id="GO:0019853">
    <property type="term" value="P:L-ascorbic acid biosynthetic process"/>
    <property type="evidence" value="ECO:0007669"/>
    <property type="project" value="TreeGrafter"/>
</dbReference>
<feature type="domain" description="SMP-30/Gluconolactonase/LRE-like region" evidence="4">
    <location>
        <begin position="13"/>
        <end position="256"/>
    </location>
</feature>
<dbReference type="STRING" id="388280.SAMN04488057_103177"/>
<dbReference type="PANTHER" id="PTHR10907">
    <property type="entry name" value="REGUCALCIN"/>
    <property type="match status" value="1"/>
</dbReference>
<dbReference type="PRINTS" id="PR01790">
    <property type="entry name" value="SMP30FAMILY"/>
</dbReference>
<dbReference type="AlphaFoldDB" id="A0A1M7L8Z4"/>
<feature type="binding site" evidence="3">
    <location>
        <position position="146"/>
    </location>
    <ligand>
        <name>a divalent metal cation</name>
        <dbReference type="ChEBI" id="CHEBI:60240"/>
    </ligand>
</feature>